<feature type="coiled-coil region" evidence="1">
    <location>
        <begin position="71"/>
        <end position="98"/>
    </location>
</feature>
<dbReference type="PANTHER" id="PTHR36037:SF1">
    <property type="entry name" value="RNA-DIRECTED DNA POLYMERASE (REVERSE TRANSCRIPTASE)-RELATED FAMILY PROTEIN"/>
    <property type="match status" value="1"/>
</dbReference>
<dbReference type="EMBL" id="OIVN01000680">
    <property type="protein sequence ID" value="SPC83976.1"/>
    <property type="molecule type" value="Genomic_DNA"/>
</dbReference>
<evidence type="ECO:0000313" key="2">
    <source>
        <dbReference type="EMBL" id="SPC83976.1"/>
    </source>
</evidence>
<dbReference type="AlphaFoldDB" id="A0A2N9EZ12"/>
<sequence>METVPSPVPLDRHTIQSRIRELAELHASIGNDVPELTPSDSENLLKDFTLDLERKVNQIVSECSDVGSLGAEDFDTYYEQLKEELNTVEAESTKISNEIEILARTNVEDSIQLESGLERLECALDFFTSQGLEKVKAPTYGEVEPNLMNEHVEHKLELLELEDQIESNKTTLKSLQDLDHLYRWFDTIEQIEDVLAGLKVIAFTENCIRLSLQTYVPKLEGSQKIEDIIEPSVLNHELLIEVLEGTMVLKSVEVSECEIIP</sequence>
<name>A0A2N9EZ12_FAGSY</name>
<accession>A0A2N9EZ12</accession>
<proteinExistence type="predicted"/>
<reference evidence="2" key="1">
    <citation type="submission" date="2018-02" db="EMBL/GenBank/DDBJ databases">
        <authorList>
            <person name="Cohen D.B."/>
            <person name="Kent A.D."/>
        </authorList>
    </citation>
    <scope>NUCLEOTIDE SEQUENCE</scope>
</reference>
<dbReference type="PANTHER" id="PTHR36037">
    <property type="entry name" value="RNA-DIRECTED DNA POLYMERASE (REVERSE TRANSCRIPTASE)-RELATED FAMILY PROTEIN"/>
    <property type="match status" value="1"/>
</dbReference>
<organism evidence="2">
    <name type="scientific">Fagus sylvatica</name>
    <name type="common">Beechnut</name>
    <dbReference type="NCBI Taxonomy" id="28930"/>
    <lineage>
        <taxon>Eukaryota</taxon>
        <taxon>Viridiplantae</taxon>
        <taxon>Streptophyta</taxon>
        <taxon>Embryophyta</taxon>
        <taxon>Tracheophyta</taxon>
        <taxon>Spermatophyta</taxon>
        <taxon>Magnoliopsida</taxon>
        <taxon>eudicotyledons</taxon>
        <taxon>Gunneridae</taxon>
        <taxon>Pentapetalae</taxon>
        <taxon>rosids</taxon>
        <taxon>fabids</taxon>
        <taxon>Fagales</taxon>
        <taxon>Fagaceae</taxon>
        <taxon>Fagus</taxon>
    </lineage>
</organism>
<gene>
    <name evidence="2" type="ORF">FSB_LOCUS11858</name>
</gene>
<keyword evidence="1" id="KW-0175">Coiled coil</keyword>
<protein>
    <submittedName>
        <fullName evidence="2">Uncharacterized protein</fullName>
    </submittedName>
</protein>
<evidence type="ECO:0000256" key="1">
    <source>
        <dbReference type="SAM" id="Coils"/>
    </source>
</evidence>